<accession>A0AAN4VWU4</accession>
<keyword evidence="2" id="KW-0732">Signal</keyword>
<dbReference type="Gene3D" id="1.20.144.10">
    <property type="entry name" value="Phosphatidic acid phosphatase type 2/haloperoxidase"/>
    <property type="match status" value="1"/>
</dbReference>
<comment type="caution">
    <text evidence="4">The sequence shown here is derived from an EMBL/GenBank/DDBJ whole genome shotgun (WGS) entry which is preliminary data.</text>
</comment>
<keyword evidence="1" id="KW-1133">Transmembrane helix</keyword>
<dbReference type="Pfam" id="PF01569">
    <property type="entry name" value="PAP2"/>
    <property type="match status" value="1"/>
</dbReference>
<evidence type="ECO:0000256" key="2">
    <source>
        <dbReference type="SAM" id="SignalP"/>
    </source>
</evidence>
<evidence type="ECO:0000259" key="3">
    <source>
        <dbReference type="Pfam" id="PF01569"/>
    </source>
</evidence>
<evidence type="ECO:0000313" key="5">
    <source>
        <dbReference type="Proteomes" id="UP001310022"/>
    </source>
</evidence>
<keyword evidence="1" id="KW-0812">Transmembrane</keyword>
<feature type="chain" id="PRO_5043002614" description="Phosphatidic acid phosphatase type 2/haloperoxidase domain-containing protein" evidence="2">
    <location>
        <begin position="21"/>
        <end position="283"/>
    </location>
</feature>
<feature type="signal peptide" evidence="2">
    <location>
        <begin position="1"/>
        <end position="20"/>
    </location>
</feature>
<dbReference type="InterPro" id="IPR000326">
    <property type="entry name" value="PAP2/HPO"/>
</dbReference>
<dbReference type="CDD" id="cd01610">
    <property type="entry name" value="PAP2_like"/>
    <property type="match status" value="1"/>
</dbReference>
<keyword evidence="5" id="KW-1185">Reference proteome</keyword>
<protein>
    <recommendedName>
        <fullName evidence="3">Phosphatidic acid phosphatase type 2/haloperoxidase domain-containing protein</fullName>
    </recommendedName>
</protein>
<organism evidence="4 5">
    <name type="scientific">Persicobacter diffluens</name>
    <dbReference type="NCBI Taxonomy" id="981"/>
    <lineage>
        <taxon>Bacteria</taxon>
        <taxon>Pseudomonadati</taxon>
        <taxon>Bacteroidota</taxon>
        <taxon>Cytophagia</taxon>
        <taxon>Cytophagales</taxon>
        <taxon>Persicobacteraceae</taxon>
        <taxon>Persicobacter</taxon>
    </lineage>
</organism>
<evidence type="ECO:0000256" key="1">
    <source>
        <dbReference type="SAM" id="Phobius"/>
    </source>
</evidence>
<feature type="domain" description="Phosphatidic acid phosphatase type 2/haloperoxidase" evidence="3">
    <location>
        <begin position="144"/>
        <end position="258"/>
    </location>
</feature>
<dbReference type="InterPro" id="IPR036938">
    <property type="entry name" value="PAP2/HPO_sf"/>
</dbReference>
<dbReference type="SUPFAM" id="SSF48317">
    <property type="entry name" value="Acid phosphatase/Vanadium-dependent haloperoxidase"/>
    <property type="match status" value="1"/>
</dbReference>
<dbReference type="EMBL" id="BQKE01000001">
    <property type="protein sequence ID" value="GJM60363.1"/>
    <property type="molecule type" value="Genomic_DNA"/>
</dbReference>
<feature type="transmembrane region" description="Helical" evidence="1">
    <location>
        <begin position="237"/>
        <end position="254"/>
    </location>
</feature>
<reference evidence="4 5" key="1">
    <citation type="submission" date="2021-12" db="EMBL/GenBank/DDBJ databases">
        <title>Genome sequencing of bacteria with rrn-lacking chromosome and rrn-plasmid.</title>
        <authorList>
            <person name="Anda M."/>
            <person name="Iwasaki W."/>
        </authorList>
    </citation>
    <scope>NUCLEOTIDE SEQUENCE [LARGE SCALE GENOMIC DNA]</scope>
    <source>
        <strain evidence="4 5">NBRC 15940</strain>
    </source>
</reference>
<dbReference type="AlphaFoldDB" id="A0AAN4VWU4"/>
<dbReference type="Proteomes" id="UP001310022">
    <property type="component" value="Unassembled WGS sequence"/>
</dbReference>
<sequence length="283" mass="31853">MIRVLLSISLFFLLFADSFAQSNARMASEAIAPVYKVNRWTTGGTVVVGYVTSQIGFNLLGNKPRIPEDVVLGLKRANVNAFDRWVFNFDPNDRKQAQDISDLGLRASVLLPIALFIDKEIRKDWLDVSLMYLQSQVLALNIYTYLGAGAFDRYRPVTYVEELSVEFRSESNNARSFFSGHTSNTAVATFFAAQVLNDYHPHWSTGKKALMYGLAAVPPAFVGYYRMKGYKHFPTDVMTGFAVGAASGILIPYLHKRSQRRSNLVYFPLINQEAVGLYLEARF</sequence>
<dbReference type="RefSeq" id="WP_338236135.1">
    <property type="nucleotide sequence ID" value="NZ_BQKE01000001.1"/>
</dbReference>
<evidence type="ECO:0000313" key="4">
    <source>
        <dbReference type="EMBL" id="GJM60363.1"/>
    </source>
</evidence>
<name>A0AAN4VWU4_9BACT</name>
<keyword evidence="1" id="KW-0472">Membrane</keyword>
<gene>
    <name evidence="4" type="ORF">PEDI_09150</name>
</gene>
<proteinExistence type="predicted"/>